<evidence type="ECO:0000256" key="6">
    <source>
        <dbReference type="ARBA" id="ARBA00022967"/>
    </source>
</evidence>
<dbReference type="PROSITE" id="PS00211">
    <property type="entry name" value="ABC_TRANSPORTER_1"/>
    <property type="match status" value="1"/>
</dbReference>
<dbReference type="InterPro" id="IPR003593">
    <property type="entry name" value="AAA+_ATPase"/>
</dbReference>
<organism evidence="9 10">
    <name type="scientific">Reinekea forsetii</name>
    <dbReference type="NCBI Taxonomy" id="1336806"/>
    <lineage>
        <taxon>Bacteria</taxon>
        <taxon>Pseudomonadati</taxon>
        <taxon>Pseudomonadota</taxon>
        <taxon>Gammaproteobacteria</taxon>
        <taxon>Oceanospirillales</taxon>
        <taxon>Saccharospirillaceae</taxon>
        <taxon>Reinekea</taxon>
    </lineage>
</organism>
<feature type="domain" description="ABC transporter" evidence="8">
    <location>
        <begin position="2"/>
        <end position="214"/>
    </location>
</feature>
<evidence type="ECO:0000256" key="2">
    <source>
        <dbReference type="ARBA" id="ARBA00022475"/>
    </source>
</evidence>
<reference evidence="9 10" key="1">
    <citation type="journal article" date="2017" name="Environ. Microbiol.">
        <title>Genomic and physiological analyses of 'Reinekea forsetii' reveal a versatile opportunistic lifestyle during spring algae blooms.</title>
        <authorList>
            <person name="Avci B."/>
            <person name="Hahnke R.L."/>
            <person name="Chafee M."/>
            <person name="Fischer T."/>
            <person name="Gruber-Vodicka H."/>
            <person name="Tegetmeyer H.E."/>
            <person name="Harder J."/>
            <person name="Fuchs B.M."/>
            <person name="Amann R.I."/>
            <person name="Teeling H."/>
        </authorList>
    </citation>
    <scope>NUCLEOTIDE SEQUENCE [LARGE SCALE GENOMIC DNA]</scope>
    <source>
        <strain evidence="9 10">Hel1_31_D35</strain>
    </source>
</reference>
<keyword evidence="6" id="KW-1278">Translocase</keyword>
<dbReference type="SUPFAM" id="SSF52540">
    <property type="entry name" value="P-loop containing nucleoside triphosphate hydrolases"/>
    <property type="match status" value="1"/>
</dbReference>
<keyword evidence="7" id="KW-0472">Membrane</keyword>
<gene>
    <name evidence="9" type="ORF">REIFOR_02360</name>
</gene>
<dbReference type="EMBL" id="CP011797">
    <property type="protein sequence ID" value="ATX77491.1"/>
    <property type="molecule type" value="Genomic_DNA"/>
</dbReference>
<evidence type="ECO:0000256" key="7">
    <source>
        <dbReference type="ARBA" id="ARBA00023136"/>
    </source>
</evidence>
<dbReference type="InterPro" id="IPR003439">
    <property type="entry name" value="ABC_transporter-like_ATP-bd"/>
</dbReference>
<dbReference type="PROSITE" id="PS50893">
    <property type="entry name" value="ABC_TRANSPORTER_2"/>
    <property type="match status" value="1"/>
</dbReference>
<dbReference type="GO" id="GO:0005524">
    <property type="term" value="F:ATP binding"/>
    <property type="evidence" value="ECO:0007669"/>
    <property type="project" value="UniProtKB-KW"/>
</dbReference>
<dbReference type="InterPro" id="IPR017871">
    <property type="entry name" value="ABC_transporter-like_CS"/>
</dbReference>
<evidence type="ECO:0000256" key="4">
    <source>
        <dbReference type="ARBA" id="ARBA00022741"/>
    </source>
</evidence>
<accession>A0A2K8KUG4</accession>
<name>A0A2K8KUG4_9GAMM</name>
<sequence>MLEVQQLAMHLDDHRFEWSFALPHNKLLAVVGGSGIGKSSLLNTLLGLRPAQSGKIFWCGQDVARLPLQQRPFGVLFQSHNLFDHLSVTTNLALGLAPSARLNTSQRKQLAAAAERFQLTELLAKRAGELSGGQQQRVALARVFLQNKPVLLLDEPFSSLDPALRADGLAWVKDMQREHGTTVILVTHHLAEMAADVDSVLEGVSSTLWKQYPAR</sequence>
<dbReference type="InterPro" id="IPR050093">
    <property type="entry name" value="ABC_SmlMolc_Importer"/>
</dbReference>
<dbReference type="SMART" id="SM00382">
    <property type="entry name" value="AAA"/>
    <property type="match status" value="1"/>
</dbReference>
<dbReference type="GO" id="GO:0016887">
    <property type="term" value="F:ATP hydrolysis activity"/>
    <property type="evidence" value="ECO:0007669"/>
    <property type="project" value="InterPro"/>
</dbReference>
<keyword evidence="2" id="KW-1003">Cell membrane</keyword>
<evidence type="ECO:0000256" key="1">
    <source>
        <dbReference type="ARBA" id="ARBA00022448"/>
    </source>
</evidence>
<keyword evidence="5" id="KW-0067">ATP-binding</keyword>
<keyword evidence="1" id="KW-0813">Transport</keyword>
<dbReference type="AlphaFoldDB" id="A0A2K8KUG4"/>
<dbReference type="OrthoDB" id="9802264at2"/>
<dbReference type="Pfam" id="PF00005">
    <property type="entry name" value="ABC_tran"/>
    <property type="match status" value="1"/>
</dbReference>
<evidence type="ECO:0000256" key="3">
    <source>
        <dbReference type="ARBA" id="ARBA00022519"/>
    </source>
</evidence>
<dbReference type="PANTHER" id="PTHR42781:SF1">
    <property type="entry name" value="THIAMINE IMPORT ATP-BINDING PROTEIN THIQ"/>
    <property type="match status" value="1"/>
</dbReference>
<evidence type="ECO:0000256" key="5">
    <source>
        <dbReference type="ARBA" id="ARBA00022840"/>
    </source>
</evidence>
<keyword evidence="3" id="KW-0997">Cell inner membrane</keyword>
<dbReference type="RefSeq" id="WP_100257747.1">
    <property type="nucleotide sequence ID" value="NZ_CP011797.1"/>
</dbReference>
<evidence type="ECO:0000313" key="9">
    <source>
        <dbReference type="EMBL" id="ATX77491.1"/>
    </source>
</evidence>
<keyword evidence="4" id="KW-0547">Nucleotide-binding</keyword>
<dbReference type="InterPro" id="IPR027417">
    <property type="entry name" value="P-loop_NTPase"/>
</dbReference>
<dbReference type="Proteomes" id="UP000229757">
    <property type="component" value="Chromosome"/>
</dbReference>
<evidence type="ECO:0000313" key="10">
    <source>
        <dbReference type="Proteomes" id="UP000229757"/>
    </source>
</evidence>
<dbReference type="PANTHER" id="PTHR42781">
    <property type="entry name" value="SPERMIDINE/PUTRESCINE IMPORT ATP-BINDING PROTEIN POTA"/>
    <property type="match status" value="1"/>
</dbReference>
<dbReference type="Gene3D" id="3.40.50.300">
    <property type="entry name" value="P-loop containing nucleotide triphosphate hydrolases"/>
    <property type="match status" value="1"/>
</dbReference>
<proteinExistence type="predicted"/>
<keyword evidence="10" id="KW-1185">Reference proteome</keyword>
<evidence type="ECO:0000259" key="8">
    <source>
        <dbReference type="PROSITE" id="PS50893"/>
    </source>
</evidence>
<dbReference type="KEGG" id="rfo:REIFOR_02360"/>
<protein>
    <submittedName>
        <fullName evidence="9">Thiamin ABC transporter, ATPase component</fullName>
    </submittedName>
</protein>